<dbReference type="EMBL" id="JAUTXU010000062">
    <property type="protein sequence ID" value="KAK3713523.1"/>
    <property type="molecule type" value="Genomic_DNA"/>
</dbReference>
<organism evidence="1 2">
    <name type="scientific">Vermiconidia calcicola</name>
    <dbReference type="NCBI Taxonomy" id="1690605"/>
    <lineage>
        <taxon>Eukaryota</taxon>
        <taxon>Fungi</taxon>
        <taxon>Dikarya</taxon>
        <taxon>Ascomycota</taxon>
        <taxon>Pezizomycotina</taxon>
        <taxon>Dothideomycetes</taxon>
        <taxon>Dothideomycetidae</taxon>
        <taxon>Mycosphaerellales</taxon>
        <taxon>Extremaceae</taxon>
        <taxon>Vermiconidia</taxon>
    </lineage>
</organism>
<dbReference type="Proteomes" id="UP001281147">
    <property type="component" value="Unassembled WGS sequence"/>
</dbReference>
<proteinExistence type="predicted"/>
<protein>
    <submittedName>
        <fullName evidence="1">Uncharacterized protein</fullName>
    </submittedName>
</protein>
<reference evidence="1" key="1">
    <citation type="submission" date="2023-07" db="EMBL/GenBank/DDBJ databases">
        <title>Black Yeasts Isolated from many extreme environments.</title>
        <authorList>
            <person name="Coleine C."/>
            <person name="Stajich J.E."/>
            <person name="Selbmann L."/>
        </authorList>
    </citation>
    <scope>NUCLEOTIDE SEQUENCE</scope>
    <source>
        <strain evidence="1">CCFEE 5714</strain>
    </source>
</reference>
<comment type="caution">
    <text evidence="1">The sequence shown here is derived from an EMBL/GenBank/DDBJ whole genome shotgun (WGS) entry which is preliminary data.</text>
</comment>
<name>A0ACC3NAM2_9PEZI</name>
<evidence type="ECO:0000313" key="2">
    <source>
        <dbReference type="Proteomes" id="UP001281147"/>
    </source>
</evidence>
<keyword evidence="2" id="KW-1185">Reference proteome</keyword>
<accession>A0ACC3NAM2</accession>
<evidence type="ECO:0000313" key="1">
    <source>
        <dbReference type="EMBL" id="KAK3713523.1"/>
    </source>
</evidence>
<sequence>MKFSIAAAVLSLTTATFALPQATYDGDSCLSQADAETIVARYQAIQAHAASDLGPARKTARKILAKDFQESSDSLNSLIGLPLGTVTWETKADYIRDVLATDAAQLDTIQTLVSGCNYITWFWQAVNLGDFPVKGFHLFEINSNLKISEAWLEFNSIAWNQDLGGTCDIPSAITTSNTTGTTR</sequence>
<gene>
    <name evidence="1" type="ORF">LTR37_008481</name>
</gene>